<accession>A0A1G2CFC0</accession>
<dbReference type="EMBL" id="MHLA01000021">
    <property type="protein sequence ID" value="OGY99117.1"/>
    <property type="molecule type" value="Genomic_DNA"/>
</dbReference>
<proteinExistence type="predicted"/>
<organism evidence="1 2">
    <name type="scientific">Candidatus Liptonbacteria bacterium RIFCSPLOWO2_01_FULL_52_25</name>
    <dbReference type="NCBI Taxonomy" id="1798650"/>
    <lineage>
        <taxon>Bacteria</taxon>
        <taxon>Candidatus Liptoniibacteriota</taxon>
    </lineage>
</organism>
<sequence>MKKKSKKTFFTVLVVVVVGFSMLGVGGSFSQIWGGPSYEGKTVREIAMDCTLDMYTKFHIHPNLAIIVNGEPQTLPANIGVRYGCMNPLHAHDETGKIHVESPVQRDFTLGDFFAVWEKTFSKEQIFEHKTDAEHEIVMTVNGSPSDAYENLIFEDEQKIVIEYRIRQ</sequence>
<evidence type="ECO:0000313" key="2">
    <source>
        <dbReference type="Proteomes" id="UP000178880"/>
    </source>
</evidence>
<protein>
    <submittedName>
        <fullName evidence="1">Uncharacterized protein</fullName>
    </submittedName>
</protein>
<dbReference type="Proteomes" id="UP000178880">
    <property type="component" value="Unassembled WGS sequence"/>
</dbReference>
<evidence type="ECO:0000313" key="1">
    <source>
        <dbReference type="EMBL" id="OGY99117.1"/>
    </source>
</evidence>
<name>A0A1G2CFC0_9BACT</name>
<gene>
    <name evidence="1" type="ORF">A2945_05375</name>
</gene>
<dbReference type="AlphaFoldDB" id="A0A1G2CFC0"/>
<comment type="caution">
    <text evidence="1">The sequence shown here is derived from an EMBL/GenBank/DDBJ whole genome shotgun (WGS) entry which is preliminary data.</text>
</comment>
<reference evidence="1 2" key="1">
    <citation type="journal article" date="2016" name="Nat. Commun.">
        <title>Thousands of microbial genomes shed light on interconnected biogeochemical processes in an aquifer system.</title>
        <authorList>
            <person name="Anantharaman K."/>
            <person name="Brown C.T."/>
            <person name="Hug L.A."/>
            <person name="Sharon I."/>
            <person name="Castelle C.J."/>
            <person name="Probst A.J."/>
            <person name="Thomas B.C."/>
            <person name="Singh A."/>
            <person name="Wilkins M.J."/>
            <person name="Karaoz U."/>
            <person name="Brodie E.L."/>
            <person name="Williams K.H."/>
            <person name="Hubbard S.S."/>
            <person name="Banfield J.F."/>
        </authorList>
    </citation>
    <scope>NUCLEOTIDE SEQUENCE [LARGE SCALE GENOMIC DNA]</scope>
</reference>